<dbReference type="GO" id="GO:0000139">
    <property type="term" value="C:Golgi membrane"/>
    <property type="evidence" value="ECO:0007669"/>
    <property type="project" value="UniProtKB-SubCell"/>
</dbReference>
<dbReference type="PANTHER" id="PTHR12137">
    <property type="entry name" value="CARBOHYDRATE SULFOTRANSFERASE"/>
    <property type="match status" value="1"/>
</dbReference>
<sequence length="344" mass="41041">MLKASFSNFSKKLLLATIFVITLLMLTHVAQISYTETNIEPVASLRYASPKYMSVMYAVTSGIMPRAPMSQNQMEDVRHELDRRRQWVTRVCETIDSKRSHPDATLKNMIIDTEHNVSWCPIYKAASSTWMNYFAVLKGASTDAITDLVRRDLIQISDIVKQKYRQNVDFNKTYEKVSKTKKFLIVRHPLERLLSAYRDKLEHMQNREYYYKRFGRRIVLKYRQPGNATTKLEPTFAEFLRFIVSEKHFDEHWIPYYRTCEPCIIRYDYILKFETLERDQNFLIQETNLSEYLHERNYSQNINPMGVTNRKILHEYIQGISRSLLDEVNKIYENDYKLFNYSYI</sequence>
<dbReference type="GO" id="GO:0016051">
    <property type="term" value="P:carbohydrate biosynthetic process"/>
    <property type="evidence" value="ECO:0007669"/>
    <property type="project" value="InterPro"/>
</dbReference>
<protein>
    <recommendedName>
        <fullName evidence="9">Carbohydrate sulfotransferase</fullName>
        <ecNumber evidence="9">2.8.2.-</ecNumber>
    </recommendedName>
</protein>
<evidence type="ECO:0000256" key="9">
    <source>
        <dbReference type="RuleBase" id="RU364020"/>
    </source>
</evidence>
<keyword evidence="4" id="KW-0812">Transmembrane</keyword>
<evidence type="ECO:0000256" key="7">
    <source>
        <dbReference type="ARBA" id="ARBA00023136"/>
    </source>
</evidence>
<dbReference type="GO" id="GO:0008146">
    <property type="term" value="F:sulfotransferase activity"/>
    <property type="evidence" value="ECO:0007669"/>
    <property type="project" value="InterPro"/>
</dbReference>
<keyword evidence="9" id="KW-0119">Carbohydrate metabolism</keyword>
<gene>
    <name evidence="10" type="ORF">PUN28_007926</name>
</gene>
<comment type="caution">
    <text evidence="10">The sequence shown here is derived from an EMBL/GenBank/DDBJ whole genome shotgun (WGS) entry which is preliminary data.</text>
</comment>
<dbReference type="EMBL" id="JADYXP020000007">
    <property type="protein sequence ID" value="KAL0119827.1"/>
    <property type="molecule type" value="Genomic_DNA"/>
</dbReference>
<evidence type="ECO:0000256" key="4">
    <source>
        <dbReference type="ARBA" id="ARBA00022692"/>
    </source>
</evidence>
<keyword evidence="5" id="KW-1133">Transmembrane helix</keyword>
<evidence type="ECO:0000256" key="6">
    <source>
        <dbReference type="ARBA" id="ARBA00023034"/>
    </source>
</evidence>
<dbReference type="Pfam" id="PF03567">
    <property type="entry name" value="Sulfotransfer_2"/>
    <property type="match status" value="1"/>
</dbReference>
<dbReference type="InterPro" id="IPR005331">
    <property type="entry name" value="Sulfotransferase"/>
</dbReference>
<accession>A0AAW2G019</accession>
<evidence type="ECO:0000256" key="3">
    <source>
        <dbReference type="ARBA" id="ARBA00022679"/>
    </source>
</evidence>
<evidence type="ECO:0000256" key="8">
    <source>
        <dbReference type="ARBA" id="ARBA00023180"/>
    </source>
</evidence>
<comment type="similarity">
    <text evidence="2 9">Belongs to the sulfotransferase 2 family.</text>
</comment>
<comment type="subcellular location">
    <subcellularLocation>
        <location evidence="1 9">Golgi apparatus membrane</location>
        <topology evidence="1 9">Single-pass type II membrane protein</topology>
    </subcellularLocation>
</comment>
<keyword evidence="8 9" id="KW-0325">Glycoprotein</keyword>
<evidence type="ECO:0000313" key="10">
    <source>
        <dbReference type="EMBL" id="KAL0119827.1"/>
    </source>
</evidence>
<dbReference type="Proteomes" id="UP001430953">
    <property type="component" value="Unassembled WGS sequence"/>
</dbReference>
<dbReference type="AlphaFoldDB" id="A0AAW2G019"/>
<evidence type="ECO:0000256" key="5">
    <source>
        <dbReference type="ARBA" id="ARBA00022989"/>
    </source>
</evidence>
<dbReference type="EC" id="2.8.2.-" evidence="9"/>
<dbReference type="InterPro" id="IPR018011">
    <property type="entry name" value="Carb_sulfotrans_8-10"/>
</dbReference>
<keyword evidence="7" id="KW-0472">Membrane</keyword>
<name>A0AAW2G019_9HYME</name>
<evidence type="ECO:0000256" key="1">
    <source>
        <dbReference type="ARBA" id="ARBA00004323"/>
    </source>
</evidence>
<organism evidence="10 11">
    <name type="scientific">Cardiocondyla obscurior</name>
    <dbReference type="NCBI Taxonomy" id="286306"/>
    <lineage>
        <taxon>Eukaryota</taxon>
        <taxon>Metazoa</taxon>
        <taxon>Ecdysozoa</taxon>
        <taxon>Arthropoda</taxon>
        <taxon>Hexapoda</taxon>
        <taxon>Insecta</taxon>
        <taxon>Pterygota</taxon>
        <taxon>Neoptera</taxon>
        <taxon>Endopterygota</taxon>
        <taxon>Hymenoptera</taxon>
        <taxon>Apocrita</taxon>
        <taxon>Aculeata</taxon>
        <taxon>Formicoidea</taxon>
        <taxon>Formicidae</taxon>
        <taxon>Myrmicinae</taxon>
        <taxon>Cardiocondyla</taxon>
    </lineage>
</organism>
<dbReference type="PANTHER" id="PTHR12137:SF63">
    <property type="entry name" value="CARBOHYDRATE SULFOTRANSFERASE"/>
    <property type="match status" value="1"/>
</dbReference>
<evidence type="ECO:0000313" key="11">
    <source>
        <dbReference type="Proteomes" id="UP001430953"/>
    </source>
</evidence>
<keyword evidence="3 9" id="KW-0808">Transferase</keyword>
<reference evidence="10 11" key="1">
    <citation type="submission" date="2023-03" db="EMBL/GenBank/DDBJ databases">
        <title>High recombination rates correlate with genetic variation in Cardiocondyla obscurior ants.</title>
        <authorList>
            <person name="Errbii M."/>
        </authorList>
    </citation>
    <scope>NUCLEOTIDE SEQUENCE [LARGE SCALE GENOMIC DNA]</scope>
    <source>
        <strain evidence="10">Alpha-2009</strain>
        <tissue evidence="10">Whole body</tissue>
    </source>
</reference>
<evidence type="ECO:0000256" key="2">
    <source>
        <dbReference type="ARBA" id="ARBA00006339"/>
    </source>
</evidence>
<proteinExistence type="inferred from homology"/>
<keyword evidence="11" id="KW-1185">Reference proteome</keyword>
<keyword evidence="9" id="KW-0735">Signal-anchor</keyword>
<keyword evidence="6 9" id="KW-0333">Golgi apparatus</keyword>